<keyword evidence="1 2" id="KW-1015">Disulfide bond</keyword>
<feature type="disulfide bond" evidence="2">
    <location>
        <begin position="114"/>
        <end position="131"/>
    </location>
</feature>
<feature type="non-terminal residue" evidence="5">
    <location>
        <position position="144"/>
    </location>
</feature>
<gene>
    <name evidence="5" type="primary">LOC106469730</name>
</gene>
<protein>
    <submittedName>
        <fullName evidence="5">Uncharacterized protein LOC106469730</fullName>
    </submittedName>
</protein>
<dbReference type="Proteomes" id="UP000694941">
    <property type="component" value="Unplaced"/>
</dbReference>
<sequence>MFFSNIFGLTNFANSVCQADNLRVGTCYTENECRRLGGEPSGVCASRYGVCCVFEVTCSGVVQQNNSIIVSPNYPSKFTDSRSCDITINRRPNACQVRLDFTEMTLAQPDNTVCVNDRFSVSRFPNVPVICGENRNQHSKYLAL</sequence>
<evidence type="ECO:0000256" key="1">
    <source>
        <dbReference type="ARBA" id="ARBA00023157"/>
    </source>
</evidence>
<keyword evidence="4" id="KW-1185">Reference proteome</keyword>
<evidence type="ECO:0000259" key="3">
    <source>
        <dbReference type="PROSITE" id="PS01180"/>
    </source>
</evidence>
<dbReference type="PANTHER" id="PTHR33236">
    <property type="entry name" value="INTRAFLAGELLAR TRANSPORT PROTEIN 122 FAMILY PROTEIN-RELATED"/>
    <property type="match status" value="1"/>
</dbReference>
<feature type="domain" description="CUB" evidence="3">
    <location>
        <begin position="58"/>
        <end position="144"/>
    </location>
</feature>
<dbReference type="GeneID" id="106469730"/>
<dbReference type="SUPFAM" id="SSF49854">
    <property type="entry name" value="Spermadhesin, CUB domain"/>
    <property type="match status" value="1"/>
</dbReference>
<reference evidence="5" key="1">
    <citation type="submission" date="2025-08" db="UniProtKB">
        <authorList>
            <consortium name="RefSeq"/>
        </authorList>
    </citation>
    <scope>IDENTIFICATION</scope>
    <source>
        <tissue evidence="5">Muscle</tissue>
    </source>
</reference>
<dbReference type="InterPro" id="IPR000859">
    <property type="entry name" value="CUB_dom"/>
</dbReference>
<evidence type="ECO:0000313" key="4">
    <source>
        <dbReference type="Proteomes" id="UP000694941"/>
    </source>
</evidence>
<comment type="caution">
    <text evidence="2">Lacks conserved residue(s) required for the propagation of feature annotation.</text>
</comment>
<dbReference type="PANTHER" id="PTHR33236:SF5">
    <property type="entry name" value="CUB DOMAIN-CONTAINING PROTEIN"/>
    <property type="match status" value="1"/>
</dbReference>
<dbReference type="Gene3D" id="2.60.120.290">
    <property type="entry name" value="Spermadhesin, CUB domain"/>
    <property type="match status" value="1"/>
</dbReference>
<accession>A0ABM1TDP3</accession>
<dbReference type="RefSeq" id="XP_022253999.1">
    <property type="nucleotide sequence ID" value="XM_022398291.1"/>
</dbReference>
<dbReference type="PROSITE" id="PS01180">
    <property type="entry name" value="CUB"/>
    <property type="match status" value="1"/>
</dbReference>
<dbReference type="InterPro" id="IPR035914">
    <property type="entry name" value="Sperma_CUB_dom_sf"/>
</dbReference>
<evidence type="ECO:0000313" key="5">
    <source>
        <dbReference type="RefSeq" id="XP_022253999.1"/>
    </source>
</evidence>
<organism evidence="4 5">
    <name type="scientific">Limulus polyphemus</name>
    <name type="common">Atlantic horseshoe crab</name>
    <dbReference type="NCBI Taxonomy" id="6850"/>
    <lineage>
        <taxon>Eukaryota</taxon>
        <taxon>Metazoa</taxon>
        <taxon>Ecdysozoa</taxon>
        <taxon>Arthropoda</taxon>
        <taxon>Chelicerata</taxon>
        <taxon>Merostomata</taxon>
        <taxon>Xiphosura</taxon>
        <taxon>Limulidae</taxon>
        <taxon>Limulus</taxon>
    </lineage>
</organism>
<dbReference type="Pfam" id="PF00431">
    <property type="entry name" value="CUB"/>
    <property type="match status" value="1"/>
</dbReference>
<name>A0ABM1TDP3_LIMPO</name>
<proteinExistence type="predicted"/>
<evidence type="ECO:0000256" key="2">
    <source>
        <dbReference type="PROSITE-ProRule" id="PRU00059"/>
    </source>
</evidence>